<proteinExistence type="predicted"/>
<keyword evidence="5" id="KW-1185">Reference proteome</keyword>
<evidence type="ECO:0000256" key="2">
    <source>
        <dbReference type="SAM" id="MobiDB-lite"/>
    </source>
</evidence>
<dbReference type="EMBL" id="CACVKT020009028">
    <property type="protein sequence ID" value="CAC5419359.1"/>
    <property type="molecule type" value="Genomic_DNA"/>
</dbReference>
<dbReference type="OrthoDB" id="6105685at2759"/>
<organism evidence="4 5">
    <name type="scientific">Mytilus coruscus</name>
    <name type="common">Sea mussel</name>
    <dbReference type="NCBI Taxonomy" id="42192"/>
    <lineage>
        <taxon>Eukaryota</taxon>
        <taxon>Metazoa</taxon>
        <taxon>Spiralia</taxon>
        <taxon>Lophotrochozoa</taxon>
        <taxon>Mollusca</taxon>
        <taxon>Bivalvia</taxon>
        <taxon>Autobranchia</taxon>
        <taxon>Pteriomorphia</taxon>
        <taxon>Mytilida</taxon>
        <taxon>Mytiloidea</taxon>
        <taxon>Mytilidae</taxon>
        <taxon>Mytilinae</taxon>
        <taxon>Mytilus</taxon>
    </lineage>
</organism>
<feature type="transmembrane region" description="Helical" evidence="3">
    <location>
        <begin position="51"/>
        <end position="77"/>
    </location>
</feature>
<sequence>MEKQAGKGDCNDIGDCSDDDLLKGSDDAVNVVKSPKQTSDIPSVLPYKINYICIGTMVSVIGIVVTVVLSVVMLVVISTDDQKNGFQLTKDISRISNQLESLSTKINSHSSRTDGPQTCEKINTSYLYYVIQEENRRLKDELQKTKSRKDDQKNGFQLTKDISRITNQLESLSTKINSHSSRTDGPQACEKINTSYLYYVIQEENRRLKDELQKTKSRKDSITCADTDNKRNQQEGRKEQFKVSCNSVSSSNNIYGWVSANRSLSFGSSDHFNIIIQFKLLYPEIPDNGKILFEFGLTTLADYLKFNYPVIIVRGQRCEKEPGMCLYVIDNVLTKLEGHVFEQMSDYLQGQLTLELHKSYFVLMSNQKNIYISNMINLSSKVELWPVFGFYNTHLINISQTIFSENKISFNRTTVDLHLFVSEENNTISNCKLRSKRTSLSGWGVSIMSSETALFIASTIFSYLLMINEKFNDRFVQILIGISMFISLFLCIPLSSYYLYMNWSLHLLLVASTFLGKLLYELKYGTSKTDPVEYFCLPFFILRTLWYF</sequence>
<feature type="transmembrane region" description="Helical" evidence="3">
    <location>
        <begin position="478"/>
        <end position="497"/>
    </location>
</feature>
<evidence type="ECO:0000313" key="4">
    <source>
        <dbReference type="EMBL" id="CAC5419359.1"/>
    </source>
</evidence>
<name>A0A6J8EF73_MYTCO</name>
<dbReference type="Proteomes" id="UP000507470">
    <property type="component" value="Unassembled WGS sequence"/>
</dbReference>
<keyword evidence="3" id="KW-0472">Membrane</keyword>
<evidence type="ECO:0000313" key="5">
    <source>
        <dbReference type="Proteomes" id="UP000507470"/>
    </source>
</evidence>
<protein>
    <submittedName>
        <fullName evidence="4">Uncharacterized protein</fullName>
    </submittedName>
</protein>
<reference evidence="4 5" key="1">
    <citation type="submission" date="2020-06" db="EMBL/GenBank/DDBJ databases">
        <authorList>
            <person name="Li R."/>
            <person name="Bekaert M."/>
        </authorList>
    </citation>
    <scope>NUCLEOTIDE SEQUENCE [LARGE SCALE GENOMIC DNA]</scope>
    <source>
        <strain evidence="5">wild</strain>
    </source>
</reference>
<accession>A0A6J8EF73</accession>
<keyword evidence="3" id="KW-1133">Transmembrane helix</keyword>
<evidence type="ECO:0000256" key="3">
    <source>
        <dbReference type="SAM" id="Phobius"/>
    </source>
</evidence>
<keyword evidence="1" id="KW-0175">Coiled coil</keyword>
<feature type="region of interest" description="Disordered" evidence="2">
    <location>
        <begin position="219"/>
        <end position="239"/>
    </location>
</feature>
<gene>
    <name evidence="4" type="ORF">MCOR_51709</name>
</gene>
<keyword evidence="3" id="KW-0812">Transmembrane</keyword>
<feature type="coiled-coil region" evidence="1">
    <location>
        <begin position="128"/>
        <end position="155"/>
    </location>
</feature>
<dbReference type="AlphaFoldDB" id="A0A6J8EF73"/>
<evidence type="ECO:0000256" key="1">
    <source>
        <dbReference type="SAM" id="Coils"/>
    </source>
</evidence>
<feature type="transmembrane region" description="Helical" evidence="3">
    <location>
        <begin position="440"/>
        <end position="466"/>
    </location>
</feature>